<dbReference type="PROSITE" id="PS51192">
    <property type="entry name" value="HELICASE_ATP_BIND_1"/>
    <property type="match status" value="1"/>
</dbReference>
<dbReference type="CDD" id="cd12252">
    <property type="entry name" value="RRM_DbpA"/>
    <property type="match status" value="1"/>
</dbReference>
<keyword evidence="4" id="KW-0067">ATP-binding</keyword>
<proteinExistence type="inferred from homology"/>
<dbReference type="InterPro" id="IPR000629">
    <property type="entry name" value="RNA-helicase_DEAD-box_CS"/>
</dbReference>
<comment type="similarity">
    <text evidence="5">Belongs to the DEAD box helicase family.</text>
</comment>
<dbReference type="STRING" id="517719.SAMN05421762_3284"/>
<dbReference type="EMBL" id="FOLX01000001">
    <property type="protein sequence ID" value="SFD03783.1"/>
    <property type="molecule type" value="Genomic_DNA"/>
</dbReference>
<dbReference type="CDD" id="cd00268">
    <property type="entry name" value="DEADc"/>
    <property type="match status" value="1"/>
</dbReference>
<dbReference type="Pfam" id="PF00270">
    <property type="entry name" value="DEAD"/>
    <property type="match status" value="1"/>
</dbReference>
<dbReference type="CDD" id="cd18787">
    <property type="entry name" value="SF2_C_DEAD"/>
    <property type="match status" value="1"/>
</dbReference>
<feature type="domain" description="Helicase ATP-binding" evidence="7">
    <location>
        <begin position="25"/>
        <end position="201"/>
    </location>
</feature>
<dbReference type="InterPro" id="IPR011545">
    <property type="entry name" value="DEAD/DEAH_box_helicase_dom"/>
</dbReference>
<keyword evidence="10" id="KW-1185">Reference proteome</keyword>
<keyword evidence="2" id="KW-0378">Hydrolase</keyword>
<dbReference type="GO" id="GO:0003724">
    <property type="term" value="F:RNA helicase activity"/>
    <property type="evidence" value="ECO:0007669"/>
    <property type="project" value="TreeGrafter"/>
</dbReference>
<feature type="compositionally biased region" description="Basic and acidic residues" evidence="6">
    <location>
        <begin position="724"/>
        <end position="743"/>
    </location>
</feature>
<dbReference type="InterPro" id="IPR050079">
    <property type="entry name" value="DEAD_box_RNA_helicase"/>
</dbReference>
<dbReference type="GO" id="GO:0016787">
    <property type="term" value="F:hydrolase activity"/>
    <property type="evidence" value="ECO:0007669"/>
    <property type="project" value="UniProtKB-KW"/>
</dbReference>
<dbReference type="SMART" id="SM00490">
    <property type="entry name" value="HELICc"/>
    <property type="match status" value="1"/>
</dbReference>
<evidence type="ECO:0000313" key="10">
    <source>
        <dbReference type="Proteomes" id="UP000231644"/>
    </source>
</evidence>
<feature type="compositionally biased region" description="Gly residues" evidence="6">
    <location>
        <begin position="757"/>
        <end position="766"/>
    </location>
</feature>
<dbReference type="SMART" id="SM00487">
    <property type="entry name" value="DEXDc"/>
    <property type="match status" value="1"/>
</dbReference>
<feature type="region of interest" description="Disordered" evidence="6">
    <location>
        <begin position="515"/>
        <end position="817"/>
    </location>
</feature>
<keyword evidence="3 9" id="KW-0347">Helicase</keyword>
<dbReference type="RefSeq" id="WP_093445809.1">
    <property type="nucleotide sequence ID" value="NZ_FNZG01000001.1"/>
</dbReference>
<dbReference type="Gene3D" id="3.40.50.300">
    <property type="entry name" value="P-loop containing nucleotide triphosphate hydrolases"/>
    <property type="match status" value="2"/>
</dbReference>
<evidence type="ECO:0000256" key="5">
    <source>
        <dbReference type="ARBA" id="ARBA00038437"/>
    </source>
</evidence>
<dbReference type="InterPro" id="IPR014001">
    <property type="entry name" value="Helicase_ATP-bd"/>
</dbReference>
<accession>A0A1I1P9V4</accession>
<dbReference type="SUPFAM" id="SSF52540">
    <property type="entry name" value="P-loop containing nucleoside triphosphate hydrolases"/>
    <property type="match status" value="1"/>
</dbReference>
<evidence type="ECO:0000313" key="9">
    <source>
        <dbReference type="EMBL" id="SFD03783.1"/>
    </source>
</evidence>
<feature type="compositionally biased region" description="Basic and acidic residues" evidence="6">
    <location>
        <begin position="670"/>
        <end position="698"/>
    </location>
</feature>
<feature type="compositionally biased region" description="Basic and acidic residues" evidence="6">
    <location>
        <begin position="593"/>
        <end position="663"/>
    </location>
</feature>
<evidence type="ECO:0000256" key="1">
    <source>
        <dbReference type="ARBA" id="ARBA00022741"/>
    </source>
</evidence>
<reference evidence="9 10" key="1">
    <citation type="submission" date="2016-10" db="EMBL/GenBank/DDBJ databases">
        <authorList>
            <person name="de Groot N.N."/>
        </authorList>
    </citation>
    <scope>NUCLEOTIDE SEQUENCE [LARGE SCALE GENOMIC DNA]</scope>
    <source>
        <strain evidence="9 10">DSM 29619</strain>
    </source>
</reference>
<name>A0A1I1P9V4_9RHOB</name>
<dbReference type="InterPro" id="IPR027417">
    <property type="entry name" value="P-loop_NTPase"/>
</dbReference>
<protein>
    <submittedName>
        <fullName evidence="9">ATP-dependent RNA helicase DeaD</fullName>
    </submittedName>
</protein>
<evidence type="ECO:0000259" key="7">
    <source>
        <dbReference type="PROSITE" id="PS51192"/>
    </source>
</evidence>
<dbReference type="AlphaFoldDB" id="A0A1I1P9V4"/>
<evidence type="ECO:0000256" key="3">
    <source>
        <dbReference type="ARBA" id="ARBA00022806"/>
    </source>
</evidence>
<organism evidence="9 10">
    <name type="scientific">Pseudooceanicola nitratireducens</name>
    <dbReference type="NCBI Taxonomy" id="517719"/>
    <lineage>
        <taxon>Bacteria</taxon>
        <taxon>Pseudomonadati</taxon>
        <taxon>Pseudomonadota</taxon>
        <taxon>Alphaproteobacteria</taxon>
        <taxon>Rhodobacterales</taxon>
        <taxon>Paracoccaceae</taxon>
        <taxon>Pseudooceanicola</taxon>
    </lineage>
</organism>
<feature type="compositionally biased region" description="Basic and acidic residues" evidence="6">
    <location>
        <begin position="547"/>
        <end position="585"/>
    </location>
</feature>
<dbReference type="InterPro" id="IPR012677">
    <property type="entry name" value="Nucleotide-bd_a/b_plait_sf"/>
</dbReference>
<dbReference type="GO" id="GO:0005829">
    <property type="term" value="C:cytosol"/>
    <property type="evidence" value="ECO:0007669"/>
    <property type="project" value="TreeGrafter"/>
</dbReference>
<dbReference type="Pfam" id="PF00271">
    <property type="entry name" value="Helicase_C"/>
    <property type="match status" value="1"/>
</dbReference>
<dbReference type="PROSITE" id="PS00039">
    <property type="entry name" value="DEAD_ATP_HELICASE"/>
    <property type="match status" value="1"/>
</dbReference>
<dbReference type="PANTHER" id="PTHR47959">
    <property type="entry name" value="ATP-DEPENDENT RNA HELICASE RHLE-RELATED"/>
    <property type="match status" value="1"/>
</dbReference>
<feature type="compositionally biased region" description="Gly residues" evidence="6">
    <location>
        <begin position="773"/>
        <end position="787"/>
    </location>
</feature>
<evidence type="ECO:0000256" key="4">
    <source>
        <dbReference type="ARBA" id="ARBA00022840"/>
    </source>
</evidence>
<dbReference type="InterPro" id="IPR001650">
    <property type="entry name" value="Helicase_C-like"/>
</dbReference>
<sequence length="817" mass="88479">MIQTLSDALAERGYETLTAVQQAVTDPELAGSDLLVSAQTGSGKTVGFGLAIGPTLLDDAGLLGPAATPLALIVAPTRELAFQVMRELGWLYAKTGARVTSCVGGMDMRDERRALDRGAHIVVGTPGRLRDHIQRGSLDLSTIRAVVLDEADEMLDLGFREDLEFMLGEAPEDRRTLLFSATVPPMIAKLAQQFQRDAVRVSTISDREQHADISYQALRVAQADVESAIINVLRFHEAQNAIVFANTRAMVNRLAARFANRGFQVVSLSGELSQTERTHALQAMRDGRARVCVATDVAARGIDLPNLELVIHAELPSNTEGLLHRSGRTGRAGRKGISALIVPPKATKKAERLLKFARVTAEWTVAPDADQINAKDEERLLNDPVWSDEVTSDESAFADRLLAMHEPQIIAAAYLRLYRAKHSAPEELSDPDTRAPAKDREPFGPSTWFALSVGRNDRAEPRWLLPLLCRAGGLDKTAIGAIRVQQDETYVELAEASVPEFEAKLGEGGVLEDGVSARRMEGAPEFRRAPGTALAGRAPKPAHRKGPREDREDRGPRRERPADRNQDHDRRPPRAERSAEGDRPAKPYKKRAPREDRSEGGWSDRKGSGERRSHDGDRGFKGGDRGDAKTSDFKKRDFKDRDSKGGDFKKRDFKPRDGDRPDRGGFGARSEGRFEDRPRKDRGDKPARSDRPADRGSDAPRAAKSSKAVWNLSDPSASGRGGKVRGDRAEGGKPAKGPRKDKSGFGAGFGKDDRKGGGFGGKGGKPAGKFAGKPGGKPSGKPGGKPGGKFEGRPGGKPAGKGAPRKGGNQPPRRPKS</sequence>
<dbReference type="OrthoDB" id="9805696at2"/>
<feature type="compositionally biased region" description="Basic and acidic residues" evidence="6">
    <location>
        <begin position="515"/>
        <end position="528"/>
    </location>
</feature>
<dbReference type="PROSITE" id="PS51194">
    <property type="entry name" value="HELICASE_CTER"/>
    <property type="match status" value="1"/>
</dbReference>
<dbReference type="GO" id="GO:0005524">
    <property type="term" value="F:ATP binding"/>
    <property type="evidence" value="ECO:0007669"/>
    <property type="project" value="UniProtKB-KW"/>
</dbReference>
<dbReference type="InterPro" id="IPR005580">
    <property type="entry name" value="DbpA/CsdA_RNA-bd_dom"/>
</dbReference>
<evidence type="ECO:0000259" key="8">
    <source>
        <dbReference type="PROSITE" id="PS51194"/>
    </source>
</evidence>
<evidence type="ECO:0000256" key="2">
    <source>
        <dbReference type="ARBA" id="ARBA00022801"/>
    </source>
</evidence>
<dbReference type="PANTHER" id="PTHR47959:SF1">
    <property type="entry name" value="ATP-DEPENDENT RNA HELICASE DBPA"/>
    <property type="match status" value="1"/>
</dbReference>
<gene>
    <name evidence="9" type="ORF">SAMN05421762_3284</name>
</gene>
<dbReference type="GO" id="GO:0003676">
    <property type="term" value="F:nucleic acid binding"/>
    <property type="evidence" value="ECO:0007669"/>
    <property type="project" value="InterPro"/>
</dbReference>
<keyword evidence="1" id="KW-0547">Nucleotide-binding</keyword>
<evidence type="ECO:0000256" key="6">
    <source>
        <dbReference type="SAM" id="MobiDB-lite"/>
    </source>
</evidence>
<dbReference type="InterPro" id="IPR044742">
    <property type="entry name" value="DEAD/DEAH_RhlB"/>
</dbReference>
<dbReference type="Gene3D" id="3.30.70.330">
    <property type="match status" value="1"/>
</dbReference>
<dbReference type="Proteomes" id="UP000231644">
    <property type="component" value="Unassembled WGS sequence"/>
</dbReference>
<dbReference type="Pfam" id="PF03880">
    <property type="entry name" value="DbpA"/>
    <property type="match status" value="1"/>
</dbReference>
<feature type="domain" description="Helicase C-terminal" evidence="8">
    <location>
        <begin position="224"/>
        <end position="372"/>
    </location>
</feature>